<reference evidence="6 7" key="1">
    <citation type="submission" date="2017-06" db="EMBL/GenBank/DDBJ databases">
        <authorList>
            <person name="Kim H.J."/>
            <person name="Triplett B.A."/>
        </authorList>
    </citation>
    <scope>NUCLEOTIDE SEQUENCE [LARGE SCALE GENOMIC DNA]</scope>
    <source>
        <strain evidence="6 7">DSM 29339</strain>
    </source>
</reference>
<keyword evidence="3 4" id="KW-0408">Iron</keyword>
<feature type="domain" description="Cytochrome c" evidence="5">
    <location>
        <begin position="38"/>
        <end position="146"/>
    </location>
</feature>
<dbReference type="RefSeq" id="WP_089231716.1">
    <property type="nucleotide sequence ID" value="NZ_FZOY01000002.1"/>
</dbReference>
<dbReference type="AlphaFoldDB" id="A0A239EA78"/>
<dbReference type="SUPFAM" id="SSF46626">
    <property type="entry name" value="Cytochrome c"/>
    <property type="match status" value="2"/>
</dbReference>
<keyword evidence="2 4" id="KW-0479">Metal-binding</keyword>
<dbReference type="InterPro" id="IPR051459">
    <property type="entry name" value="Cytochrome_c-type_DH"/>
</dbReference>
<dbReference type="GO" id="GO:0020037">
    <property type="term" value="F:heme binding"/>
    <property type="evidence" value="ECO:0007669"/>
    <property type="project" value="InterPro"/>
</dbReference>
<evidence type="ECO:0000256" key="4">
    <source>
        <dbReference type="PROSITE-ProRule" id="PRU00433"/>
    </source>
</evidence>
<dbReference type="PANTHER" id="PTHR35008:SF8">
    <property type="entry name" value="ALCOHOL DEHYDROGENASE CYTOCHROME C SUBUNIT"/>
    <property type="match status" value="1"/>
</dbReference>
<dbReference type="GO" id="GO:0009055">
    <property type="term" value="F:electron transfer activity"/>
    <property type="evidence" value="ECO:0007669"/>
    <property type="project" value="InterPro"/>
</dbReference>
<gene>
    <name evidence="6" type="ORF">SAMN05421757_10248</name>
</gene>
<keyword evidence="7" id="KW-1185">Reference proteome</keyword>
<dbReference type="InterPro" id="IPR009056">
    <property type="entry name" value="Cyt_c-like_dom"/>
</dbReference>
<dbReference type="GO" id="GO:0046872">
    <property type="term" value="F:metal ion binding"/>
    <property type="evidence" value="ECO:0007669"/>
    <property type="project" value="UniProtKB-KW"/>
</dbReference>
<evidence type="ECO:0000259" key="5">
    <source>
        <dbReference type="PROSITE" id="PS51007"/>
    </source>
</evidence>
<sequence length="295" mass="31852">MRRFFTILLLLLLAIAGAGLWFTRPDPLPSDLVTGVQGDAEAGRNVFLAAGCASCHADSGAEAQEAPLLSGGRRLTTDYGTFISPNISPDPVHGIGGYSIADLASVLKRGVTPDGRHLYPAMPYTTYTRMNVADIVDLKAYLDTLPADSTPRQANQLDFPYSLRPLLGFWKKAYLTDSFVAAAPSQQLERGRYLVEALGHCAECHTPRNRFGALDRSRWMAGAPNPAGQGMIPNITPAALDWTAGQMTWYLQSGFAPDHDEVSREMESIIAGLSQLPEADREAIAAYLAGLAPME</sequence>
<dbReference type="InterPro" id="IPR036909">
    <property type="entry name" value="Cyt_c-like_dom_sf"/>
</dbReference>
<feature type="domain" description="Cytochrome c" evidence="5">
    <location>
        <begin position="186"/>
        <end position="292"/>
    </location>
</feature>
<dbReference type="OrthoDB" id="9811281at2"/>
<proteinExistence type="predicted"/>
<evidence type="ECO:0000313" key="7">
    <source>
        <dbReference type="Proteomes" id="UP000198426"/>
    </source>
</evidence>
<dbReference type="Gene3D" id="1.10.760.10">
    <property type="entry name" value="Cytochrome c-like domain"/>
    <property type="match status" value="2"/>
</dbReference>
<protein>
    <submittedName>
        <fullName evidence="6">Cytochrome c, mono- and diheme variants</fullName>
    </submittedName>
</protein>
<dbReference type="PROSITE" id="PS51007">
    <property type="entry name" value="CYTC"/>
    <property type="match status" value="2"/>
</dbReference>
<dbReference type="PANTHER" id="PTHR35008">
    <property type="entry name" value="BLL4482 PROTEIN-RELATED"/>
    <property type="match status" value="1"/>
</dbReference>
<evidence type="ECO:0000256" key="3">
    <source>
        <dbReference type="ARBA" id="ARBA00023004"/>
    </source>
</evidence>
<dbReference type="EMBL" id="FZOY01000002">
    <property type="protein sequence ID" value="SNS41507.1"/>
    <property type="molecule type" value="Genomic_DNA"/>
</dbReference>
<organism evidence="6 7">
    <name type="scientific">Tropicimonas sediminicola</name>
    <dbReference type="NCBI Taxonomy" id="1031541"/>
    <lineage>
        <taxon>Bacteria</taxon>
        <taxon>Pseudomonadati</taxon>
        <taxon>Pseudomonadota</taxon>
        <taxon>Alphaproteobacteria</taxon>
        <taxon>Rhodobacterales</taxon>
        <taxon>Roseobacteraceae</taxon>
        <taxon>Tropicimonas</taxon>
    </lineage>
</organism>
<evidence type="ECO:0000313" key="6">
    <source>
        <dbReference type="EMBL" id="SNS41507.1"/>
    </source>
</evidence>
<keyword evidence="1 4" id="KW-0349">Heme</keyword>
<name>A0A239EA78_9RHOB</name>
<dbReference type="Pfam" id="PF00034">
    <property type="entry name" value="Cytochrom_C"/>
    <property type="match status" value="1"/>
</dbReference>
<evidence type="ECO:0000256" key="2">
    <source>
        <dbReference type="ARBA" id="ARBA00022723"/>
    </source>
</evidence>
<accession>A0A239EA78</accession>
<evidence type="ECO:0000256" key="1">
    <source>
        <dbReference type="ARBA" id="ARBA00022617"/>
    </source>
</evidence>
<dbReference type="Proteomes" id="UP000198426">
    <property type="component" value="Unassembled WGS sequence"/>
</dbReference>